<proteinExistence type="predicted"/>
<sequence>MNNDDIDLLKKVTLLGIMKKKPDETLNDVMVMLVDTGMYDMKEAKQILKVLKAEKYLADGQLTLKGITEAKAAEAMFKQD</sequence>
<organism evidence="1">
    <name type="scientific">hydrothermal vent metagenome</name>
    <dbReference type="NCBI Taxonomy" id="652676"/>
    <lineage>
        <taxon>unclassified sequences</taxon>
        <taxon>metagenomes</taxon>
        <taxon>ecological metagenomes</taxon>
    </lineage>
</organism>
<dbReference type="EMBL" id="FPHL01000040">
    <property type="protein sequence ID" value="SFV65476.1"/>
    <property type="molecule type" value="Genomic_DNA"/>
</dbReference>
<protein>
    <submittedName>
        <fullName evidence="1">Uncharacterized protein</fullName>
    </submittedName>
</protein>
<reference evidence="1" key="1">
    <citation type="submission" date="2016-10" db="EMBL/GenBank/DDBJ databases">
        <authorList>
            <person name="de Groot N.N."/>
        </authorList>
    </citation>
    <scope>NUCLEOTIDE SEQUENCE</scope>
</reference>
<evidence type="ECO:0000313" key="1">
    <source>
        <dbReference type="EMBL" id="SFV65476.1"/>
    </source>
</evidence>
<gene>
    <name evidence="1" type="ORF">MNB_SV-10-564</name>
</gene>
<dbReference type="AlphaFoldDB" id="A0A1W1CI60"/>
<accession>A0A1W1CI60</accession>
<name>A0A1W1CI60_9ZZZZ</name>